<dbReference type="InterPro" id="IPR045864">
    <property type="entry name" value="aa-tRNA-synth_II/BPL/LPL"/>
</dbReference>
<dbReference type="PRINTS" id="PR00981">
    <property type="entry name" value="TRNASYNTHSER"/>
</dbReference>
<name>A0A7Y9TLG3_9BACT</name>
<dbReference type="GO" id="GO:0004828">
    <property type="term" value="F:serine-tRNA ligase activity"/>
    <property type="evidence" value="ECO:0007669"/>
    <property type="project" value="UniProtKB-UniRule"/>
</dbReference>
<dbReference type="GO" id="GO:0006434">
    <property type="term" value="P:seryl-tRNA aminoacylation"/>
    <property type="evidence" value="ECO:0007669"/>
    <property type="project" value="UniProtKB-UniRule"/>
</dbReference>
<dbReference type="InterPro" id="IPR002314">
    <property type="entry name" value="aa-tRNA-synt_IIb"/>
</dbReference>
<dbReference type="InterPro" id="IPR010978">
    <property type="entry name" value="tRNA-bd_arm"/>
</dbReference>
<feature type="coiled-coil region" evidence="15">
    <location>
        <begin position="32"/>
        <end position="104"/>
    </location>
</feature>
<dbReference type="EC" id="6.1.1.11" evidence="12"/>
<evidence type="ECO:0000256" key="13">
    <source>
        <dbReference type="PIRSR" id="PIRSR001529-1"/>
    </source>
</evidence>
<feature type="binding site" evidence="13">
    <location>
        <position position="442"/>
    </location>
    <ligand>
        <name>L-serine</name>
        <dbReference type="ChEBI" id="CHEBI:33384"/>
    </ligand>
</feature>
<evidence type="ECO:0000256" key="7">
    <source>
        <dbReference type="ARBA" id="ARBA00022840"/>
    </source>
</evidence>
<comment type="domain">
    <text evidence="12">Consists of two distinct domains, a catalytic core and a N-terminal extension that is involved in tRNA binding.</text>
</comment>
<protein>
    <recommendedName>
        <fullName evidence="12">Serine--tRNA ligase</fullName>
        <ecNumber evidence="12">6.1.1.11</ecNumber>
    </recommendedName>
    <alternativeName>
        <fullName evidence="12">Seryl-tRNA synthetase</fullName>
        <shortName evidence="12">SerRS</shortName>
    </alternativeName>
    <alternativeName>
        <fullName evidence="12">Seryl-tRNA(Ser/Sec) synthetase</fullName>
    </alternativeName>
</protein>
<evidence type="ECO:0000256" key="10">
    <source>
        <dbReference type="ARBA" id="ARBA00047929"/>
    </source>
</evidence>
<feature type="binding site" evidence="12 13">
    <location>
        <position position="344"/>
    </location>
    <ligand>
        <name>L-serine</name>
        <dbReference type="ChEBI" id="CHEBI:33384"/>
    </ligand>
</feature>
<dbReference type="PANTHER" id="PTHR43697:SF1">
    <property type="entry name" value="SERINE--TRNA LIGASE"/>
    <property type="match status" value="1"/>
</dbReference>
<dbReference type="CDD" id="cd00770">
    <property type="entry name" value="SerRS_core"/>
    <property type="match status" value="1"/>
</dbReference>
<gene>
    <name evidence="12" type="primary">serS</name>
    <name evidence="17" type="ORF">HDF17_002417</name>
</gene>
<evidence type="ECO:0000256" key="2">
    <source>
        <dbReference type="ARBA" id="ARBA00005045"/>
    </source>
</evidence>
<dbReference type="UniPathway" id="UPA00906">
    <property type="reaction ID" value="UER00895"/>
</dbReference>
<comment type="similarity">
    <text evidence="3 12">Belongs to the class-II aminoacyl-tRNA synthetase family. Type-1 seryl-tRNA synthetase subfamily.</text>
</comment>
<evidence type="ECO:0000256" key="9">
    <source>
        <dbReference type="ARBA" id="ARBA00023146"/>
    </source>
</evidence>
<dbReference type="PANTHER" id="PTHR43697">
    <property type="entry name" value="SERYL-TRNA SYNTHETASE"/>
    <property type="match status" value="1"/>
</dbReference>
<organism evidence="17 18">
    <name type="scientific">Granulicella arctica</name>
    <dbReference type="NCBI Taxonomy" id="940613"/>
    <lineage>
        <taxon>Bacteria</taxon>
        <taxon>Pseudomonadati</taxon>
        <taxon>Acidobacteriota</taxon>
        <taxon>Terriglobia</taxon>
        <taxon>Terriglobales</taxon>
        <taxon>Acidobacteriaceae</taxon>
        <taxon>Granulicella</taxon>
    </lineage>
</organism>
<evidence type="ECO:0000256" key="4">
    <source>
        <dbReference type="ARBA" id="ARBA00022490"/>
    </source>
</evidence>
<evidence type="ECO:0000256" key="12">
    <source>
        <dbReference type="HAMAP-Rule" id="MF_00176"/>
    </source>
</evidence>
<feature type="binding site" evidence="13">
    <location>
        <position position="321"/>
    </location>
    <ligand>
        <name>L-serine</name>
        <dbReference type="ChEBI" id="CHEBI:33384"/>
    </ligand>
</feature>
<keyword evidence="4 12" id="KW-0963">Cytoplasm</keyword>
<dbReference type="PIRSF" id="PIRSF001529">
    <property type="entry name" value="Ser-tRNA-synth_IIa"/>
    <property type="match status" value="1"/>
</dbReference>
<evidence type="ECO:0000256" key="15">
    <source>
        <dbReference type="SAM" id="Coils"/>
    </source>
</evidence>
<comment type="caution">
    <text evidence="17">The sequence shown here is derived from an EMBL/GenBank/DDBJ whole genome shotgun (WGS) entry which is preliminary data.</text>
</comment>
<dbReference type="NCBIfam" id="TIGR00414">
    <property type="entry name" value="serS"/>
    <property type="match status" value="1"/>
</dbReference>
<comment type="caution">
    <text evidence="12">Lacks conserved residue(s) required for the propagation of feature annotation.</text>
</comment>
<evidence type="ECO:0000256" key="11">
    <source>
        <dbReference type="ARBA" id="ARBA00048823"/>
    </source>
</evidence>
<accession>A0A7Y9TLG3</accession>
<keyword evidence="6 12" id="KW-0547">Nucleotide-binding</keyword>
<keyword evidence="5 12" id="KW-0436">Ligase</keyword>
<dbReference type="InterPro" id="IPR042103">
    <property type="entry name" value="SerRS_1_N_sf"/>
</dbReference>
<keyword evidence="9 12" id="KW-0030">Aminoacyl-tRNA synthetase</keyword>
<dbReference type="HAMAP" id="MF_00176">
    <property type="entry name" value="Ser_tRNA_synth_type1"/>
    <property type="match status" value="1"/>
</dbReference>
<keyword evidence="15" id="KW-0175">Coiled coil</keyword>
<dbReference type="GO" id="GO:0016260">
    <property type="term" value="P:selenocysteine biosynthetic process"/>
    <property type="evidence" value="ECO:0007669"/>
    <property type="project" value="UniProtKB-UniRule"/>
</dbReference>
<evidence type="ECO:0000256" key="1">
    <source>
        <dbReference type="ARBA" id="ARBA00004496"/>
    </source>
</evidence>
<evidence type="ECO:0000256" key="3">
    <source>
        <dbReference type="ARBA" id="ARBA00010728"/>
    </source>
</evidence>
<feature type="binding site" evidence="13">
    <location>
        <position position="290"/>
    </location>
    <ligand>
        <name>L-serine</name>
        <dbReference type="ChEBI" id="CHEBI:33384"/>
    </ligand>
</feature>
<feature type="binding site" evidence="12 14">
    <location>
        <begin position="408"/>
        <end position="411"/>
    </location>
    <ligand>
        <name>ATP</name>
        <dbReference type="ChEBI" id="CHEBI:30616"/>
    </ligand>
</feature>
<dbReference type="Proteomes" id="UP000589520">
    <property type="component" value="Unassembled WGS sequence"/>
</dbReference>
<comment type="subunit">
    <text evidence="12">Homodimer. The tRNA molecule binds across the dimer.</text>
</comment>
<dbReference type="Gene3D" id="3.30.930.10">
    <property type="entry name" value="Bira Bifunctional Protein, Domain 2"/>
    <property type="match status" value="1"/>
</dbReference>
<dbReference type="AlphaFoldDB" id="A0A7Y9TLG3"/>
<proteinExistence type="inferred from homology"/>
<feature type="domain" description="Aminoacyl-transfer RNA synthetases class-II family profile" evidence="16">
    <location>
        <begin position="173"/>
        <end position="469"/>
    </location>
</feature>
<sequence length="489" mass="55098">MIDLGFVRANLPLVEEKLRARGADPAVVLKDFAEIDRERREAITQVETLKAERNRLTEQIAALRRSGGDASGPTEETKALKSRVEELEGVAAAADERLREMMQTLPNLPMEDVPVGRDEHGNREEKVWGEKPAFDFAAKAHWEIGEALGILDFERAAKISGSRFVVHFGQGARLERALANFMIDLHTREHGYTEVLPPNMVNRDSLYGTGQLPKFEEDLFKIPTDRFEQDRYHSPVIGEKVYALGQNGKFRVNEVVGQNVTIELIGVPSHLLVVPRGVLSYRRNFYLIPTAEVPVTNLYRDEVLDEGHLTTSFCAYTPCYRSEAGSYGKDVRGMIRQHQFQKVELVKFTKPEDSAAEHEALTRHAETVLERLELPYRRMLLCTGDMGFSAAKTYDLEVWLPGQGLYREISSCSNFEAFQARRANIRYRPAGQKKSEFVHTLNGSGLAIGRTYLAVLENYQQADGTVRVPDVLVPYMNGETVIGKQAGKR</sequence>
<evidence type="ECO:0000313" key="18">
    <source>
        <dbReference type="Proteomes" id="UP000589520"/>
    </source>
</evidence>
<dbReference type="GO" id="GO:0005737">
    <property type="term" value="C:cytoplasm"/>
    <property type="evidence" value="ECO:0007669"/>
    <property type="project" value="UniProtKB-SubCell"/>
</dbReference>
<dbReference type="InterPro" id="IPR015866">
    <property type="entry name" value="Ser-tRNA-synth_1_N"/>
</dbReference>
<feature type="binding site" evidence="12">
    <location>
        <begin position="290"/>
        <end position="292"/>
    </location>
    <ligand>
        <name>L-serine</name>
        <dbReference type="ChEBI" id="CHEBI:33384"/>
    </ligand>
</feature>
<reference evidence="17 18" key="1">
    <citation type="submission" date="2020-07" db="EMBL/GenBank/DDBJ databases">
        <title>Genomic Encyclopedia of Type Strains, Phase IV (KMG-V): Genome sequencing to study the core and pangenomes of soil and plant-associated prokaryotes.</title>
        <authorList>
            <person name="Whitman W."/>
        </authorList>
    </citation>
    <scope>NUCLEOTIDE SEQUENCE [LARGE SCALE GENOMIC DNA]</scope>
    <source>
        <strain evidence="17 18">X4EP2</strain>
    </source>
</reference>
<comment type="catalytic activity">
    <reaction evidence="11 12">
        <text>tRNA(Ser) + L-serine + ATP = L-seryl-tRNA(Ser) + AMP + diphosphate + H(+)</text>
        <dbReference type="Rhea" id="RHEA:12292"/>
        <dbReference type="Rhea" id="RHEA-COMP:9669"/>
        <dbReference type="Rhea" id="RHEA-COMP:9703"/>
        <dbReference type="ChEBI" id="CHEBI:15378"/>
        <dbReference type="ChEBI" id="CHEBI:30616"/>
        <dbReference type="ChEBI" id="CHEBI:33019"/>
        <dbReference type="ChEBI" id="CHEBI:33384"/>
        <dbReference type="ChEBI" id="CHEBI:78442"/>
        <dbReference type="ChEBI" id="CHEBI:78533"/>
        <dbReference type="ChEBI" id="CHEBI:456215"/>
        <dbReference type="EC" id="6.1.1.11"/>
    </reaction>
</comment>
<comment type="subcellular location">
    <subcellularLocation>
        <location evidence="1 12">Cytoplasm</location>
    </subcellularLocation>
</comment>
<feature type="binding site" evidence="12">
    <location>
        <position position="444"/>
    </location>
    <ligand>
        <name>L-serine</name>
        <dbReference type="ChEBI" id="CHEBI:33384"/>
    </ligand>
</feature>
<evidence type="ECO:0000256" key="14">
    <source>
        <dbReference type="PIRSR" id="PIRSR001529-2"/>
    </source>
</evidence>
<keyword evidence="7 12" id="KW-0067">ATP-binding</keyword>
<dbReference type="SUPFAM" id="SSF55681">
    <property type="entry name" value="Class II aaRS and biotin synthetases"/>
    <property type="match status" value="1"/>
</dbReference>
<comment type="pathway">
    <text evidence="2 12">Aminoacyl-tRNA biosynthesis; selenocysteinyl-tRNA(Sec) biosynthesis; L-seryl-tRNA(Sec) from L-serine and tRNA(Sec): step 1/1.</text>
</comment>
<comment type="function">
    <text evidence="12">Catalyzes the attachment of serine to tRNA(Ser). Is also able to aminoacylate tRNA(Sec) with serine, to form the misacylated tRNA L-seryl-tRNA(Sec), which will be further converted into selenocysteinyl-tRNA(Sec).</text>
</comment>
<evidence type="ECO:0000259" key="16">
    <source>
        <dbReference type="PROSITE" id="PS50862"/>
    </source>
</evidence>
<evidence type="ECO:0000256" key="6">
    <source>
        <dbReference type="ARBA" id="ARBA00022741"/>
    </source>
</evidence>
<dbReference type="EMBL" id="JACCCW010000002">
    <property type="protein sequence ID" value="NYF80097.1"/>
    <property type="molecule type" value="Genomic_DNA"/>
</dbReference>
<dbReference type="PROSITE" id="PS50862">
    <property type="entry name" value="AA_TRNA_LIGASE_II"/>
    <property type="match status" value="1"/>
</dbReference>
<dbReference type="Pfam" id="PF02403">
    <property type="entry name" value="Seryl_tRNA_N"/>
    <property type="match status" value="1"/>
</dbReference>
<dbReference type="SUPFAM" id="SSF46589">
    <property type="entry name" value="tRNA-binding arm"/>
    <property type="match status" value="1"/>
</dbReference>
<keyword evidence="8 12" id="KW-0648">Protein biosynthesis</keyword>
<dbReference type="Gene3D" id="1.10.287.40">
    <property type="entry name" value="Serine-tRNA synthetase, tRNA binding domain"/>
    <property type="match status" value="1"/>
</dbReference>
<evidence type="ECO:0000256" key="5">
    <source>
        <dbReference type="ARBA" id="ARBA00022598"/>
    </source>
</evidence>
<comment type="catalytic activity">
    <reaction evidence="10 12">
        <text>tRNA(Sec) + L-serine + ATP = L-seryl-tRNA(Sec) + AMP + diphosphate + H(+)</text>
        <dbReference type="Rhea" id="RHEA:42580"/>
        <dbReference type="Rhea" id="RHEA-COMP:9742"/>
        <dbReference type="Rhea" id="RHEA-COMP:10128"/>
        <dbReference type="ChEBI" id="CHEBI:15378"/>
        <dbReference type="ChEBI" id="CHEBI:30616"/>
        <dbReference type="ChEBI" id="CHEBI:33019"/>
        <dbReference type="ChEBI" id="CHEBI:33384"/>
        <dbReference type="ChEBI" id="CHEBI:78442"/>
        <dbReference type="ChEBI" id="CHEBI:78533"/>
        <dbReference type="ChEBI" id="CHEBI:456215"/>
        <dbReference type="EC" id="6.1.1.11"/>
    </reaction>
</comment>
<dbReference type="RefSeq" id="WP_179491228.1">
    <property type="nucleotide sequence ID" value="NZ_JACCCW010000002.1"/>
</dbReference>
<feature type="binding site" evidence="12 14">
    <location>
        <begin position="321"/>
        <end position="323"/>
    </location>
    <ligand>
        <name>ATP</name>
        <dbReference type="ChEBI" id="CHEBI:30616"/>
    </ligand>
</feature>
<evidence type="ECO:0000256" key="8">
    <source>
        <dbReference type="ARBA" id="ARBA00022917"/>
    </source>
</evidence>
<evidence type="ECO:0000313" key="17">
    <source>
        <dbReference type="EMBL" id="NYF80097.1"/>
    </source>
</evidence>
<dbReference type="Pfam" id="PF00587">
    <property type="entry name" value="tRNA-synt_2b"/>
    <property type="match status" value="1"/>
</dbReference>
<dbReference type="GO" id="GO:0005524">
    <property type="term" value="F:ATP binding"/>
    <property type="evidence" value="ECO:0007669"/>
    <property type="project" value="UniProtKB-UniRule"/>
</dbReference>
<dbReference type="InterPro" id="IPR033729">
    <property type="entry name" value="SerRS_core"/>
</dbReference>
<dbReference type="InterPro" id="IPR006195">
    <property type="entry name" value="aa-tRNA-synth_II"/>
</dbReference>
<keyword evidence="18" id="KW-1185">Reference proteome</keyword>
<dbReference type="InterPro" id="IPR002317">
    <property type="entry name" value="Ser-tRNA-ligase_type_1"/>
</dbReference>